<dbReference type="InterPro" id="IPR016152">
    <property type="entry name" value="PTrfase/Anion_transptr"/>
</dbReference>
<evidence type="ECO:0000256" key="3">
    <source>
        <dbReference type="ARBA" id="ARBA00022490"/>
    </source>
</evidence>
<proteinExistence type="predicted"/>
<evidence type="ECO:0000256" key="10">
    <source>
        <dbReference type="ARBA" id="ARBA00042072"/>
    </source>
</evidence>
<keyword evidence="4" id="KW-0597">Phosphoprotein</keyword>
<dbReference type="EMBL" id="QXGM01000004">
    <property type="protein sequence ID" value="RSX53371.1"/>
    <property type="molecule type" value="Genomic_DNA"/>
</dbReference>
<dbReference type="PROSITE" id="PS51094">
    <property type="entry name" value="PTS_EIIA_TYPE_2"/>
    <property type="match status" value="1"/>
</dbReference>
<dbReference type="InterPro" id="IPR002178">
    <property type="entry name" value="PTS_EIIA_type-2_dom"/>
</dbReference>
<accession>A0A430FKV8</accession>
<dbReference type="Pfam" id="PF00359">
    <property type="entry name" value="PTS_EIIA_2"/>
    <property type="match status" value="1"/>
</dbReference>
<keyword evidence="6" id="KW-0598">Phosphotransferase system</keyword>
<dbReference type="SUPFAM" id="SSF55804">
    <property type="entry name" value="Phoshotransferase/anion transport protein"/>
    <property type="match status" value="1"/>
</dbReference>
<evidence type="ECO:0000256" key="4">
    <source>
        <dbReference type="ARBA" id="ARBA00022553"/>
    </source>
</evidence>
<evidence type="ECO:0000256" key="8">
    <source>
        <dbReference type="ARBA" id="ARBA00037387"/>
    </source>
</evidence>
<keyword evidence="2" id="KW-0813">Transport</keyword>
<evidence type="ECO:0000259" key="11">
    <source>
        <dbReference type="PROSITE" id="PS51094"/>
    </source>
</evidence>
<dbReference type="OrthoDB" id="1634238at2"/>
<dbReference type="InterPro" id="IPR051351">
    <property type="entry name" value="Ascorbate-PTS_EIIA_comp"/>
</dbReference>
<keyword evidence="5" id="KW-0808">Transferase</keyword>
<evidence type="ECO:0000256" key="9">
    <source>
        <dbReference type="ARBA" id="ARBA00041175"/>
    </source>
</evidence>
<dbReference type="Gene3D" id="3.40.930.10">
    <property type="entry name" value="Mannitol-specific EII, Chain A"/>
    <property type="match status" value="1"/>
</dbReference>
<comment type="caution">
    <text evidence="12">The sequence shown here is derived from an EMBL/GenBank/DDBJ whole genome shotgun (WGS) entry which is preliminary data.</text>
</comment>
<gene>
    <name evidence="12" type="ORF">D2E26_1413</name>
</gene>
<evidence type="ECO:0000313" key="13">
    <source>
        <dbReference type="Proteomes" id="UP000287609"/>
    </source>
</evidence>
<dbReference type="AlphaFoldDB" id="A0A430FKV8"/>
<comment type="subcellular location">
    <subcellularLocation>
        <location evidence="1">Cytoplasm</location>
    </subcellularLocation>
</comment>
<comment type="function">
    <text evidence="8">The phosphoenolpyruvate-dependent sugar phosphotransferase system (sugar PTS), a major carbohydrate active transport system, catalyzes the phosphorylation of incoming sugar substrates concomitantly with their translocation across the cell membrane. The enzyme II UlaABC PTS system is involved in ascorbate transport.</text>
</comment>
<evidence type="ECO:0000256" key="2">
    <source>
        <dbReference type="ARBA" id="ARBA00022448"/>
    </source>
</evidence>
<evidence type="ECO:0000313" key="12">
    <source>
        <dbReference type="EMBL" id="RSX53371.1"/>
    </source>
</evidence>
<dbReference type="PANTHER" id="PTHR36203">
    <property type="entry name" value="ASCORBATE-SPECIFIC PTS SYSTEM EIIA COMPONENT"/>
    <property type="match status" value="1"/>
</dbReference>
<reference evidence="12 13" key="1">
    <citation type="submission" date="2018-09" db="EMBL/GenBank/DDBJ databases">
        <title>Characterization of the phylogenetic diversity of five novel species belonging to the genus Bifidobacterium.</title>
        <authorList>
            <person name="Lugli G.A."/>
            <person name="Duranti S."/>
            <person name="Milani C."/>
        </authorList>
    </citation>
    <scope>NUCLEOTIDE SEQUENCE [LARGE SCALE GENOMIC DNA]</scope>
    <source>
        <strain evidence="12 13">2036B</strain>
    </source>
</reference>
<organism evidence="12 13">
    <name type="scientific">Bifidobacterium dolichotidis</name>
    <dbReference type="NCBI Taxonomy" id="2306976"/>
    <lineage>
        <taxon>Bacteria</taxon>
        <taxon>Bacillati</taxon>
        <taxon>Actinomycetota</taxon>
        <taxon>Actinomycetes</taxon>
        <taxon>Bifidobacteriales</taxon>
        <taxon>Bifidobacteriaceae</taxon>
        <taxon>Bifidobacterium</taxon>
    </lineage>
</organism>
<keyword evidence="3" id="KW-0963">Cytoplasm</keyword>
<dbReference type="PANTHER" id="PTHR36203:SF1">
    <property type="entry name" value="ASCORBATE-SPECIFIC PTS SYSTEM EIIA COMPONENT"/>
    <property type="match status" value="1"/>
</dbReference>
<protein>
    <recommendedName>
        <fullName evidence="9">Ascorbate-specific PTS system EIIA component</fullName>
    </recommendedName>
    <alternativeName>
        <fullName evidence="10">Ascorbate-specific phosphotransferase enzyme IIA component</fullName>
    </alternativeName>
</protein>
<dbReference type="GO" id="GO:0005737">
    <property type="term" value="C:cytoplasm"/>
    <property type="evidence" value="ECO:0007669"/>
    <property type="project" value="UniProtKB-SubCell"/>
</dbReference>
<sequence length="148" mass="15897">MADFSTFLPDSAFALDVEAKDWREAIKLAGKGLVDAGFTTDDYTNQMIETVEKLGPYMVITPGLALAHSRPSDAVLHTGLSWVRLATPVEFGNKANDPVSLVIGLAGRDENEHLEVMSAIAKALMDQKKTAQLAAAQSPAEIRAILES</sequence>
<evidence type="ECO:0000256" key="6">
    <source>
        <dbReference type="ARBA" id="ARBA00022683"/>
    </source>
</evidence>
<evidence type="ECO:0000256" key="1">
    <source>
        <dbReference type="ARBA" id="ARBA00004496"/>
    </source>
</evidence>
<keyword evidence="7" id="KW-0418">Kinase</keyword>
<evidence type="ECO:0000256" key="7">
    <source>
        <dbReference type="ARBA" id="ARBA00022777"/>
    </source>
</evidence>
<dbReference type="Proteomes" id="UP000287609">
    <property type="component" value="Unassembled WGS sequence"/>
</dbReference>
<dbReference type="GO" id="GO:0009401">
    <property type="term" value="P:phosphoenolpyruvate-dependent sugar phosphotransferase system"/>
    <property type="evidence" value="ECO:0007669"/>
    <property type="project" value="UniProtKB-KW"/>
</dbReference>
<name>A0A430FKV8_9BIFI</name>
<dbReference type="RefSeq" id="WP_125964119.1">
    <property type="nucleotide sequence ID" value="NZ_QXGM01000004.1"/>
</dbReference>
<dbReference type="GO" id="GO:0016301">
    <property type="term" value="F:kinase activity"/>
    <property type="evidence" value="ECO:0007669"/>
    <property type="project" value="UniProtKB-KW"/>
</dbReference>
<feature type="domain" description="PTS EIIA type-2" evidence="11">
    <location>
        <begin position="6"/>
        <end position="148"/>
    </location>
</feature>
<evidence type="ECO:0000256" key="5">
    <source>
        <dbReference type="ARBA" id="ARBA00022679"/>
    </source>
</evidence>
<keyword evidence="13" id="KW-1185">Reference proteome</keyword>